<gene>
    <name evidence="1" type="ORF">JFY71_11900</name>
</gene>
<protein>
    <submittedName>
        <fullName evidence="1">PadR family transcriptional regulator</fullName>
    </submittedName>
</protein>
<reference evidence="1 2" key="1">
    <citation type="journal article" date="2022" name="Int. J. Syst. Evol. Microbiol.">
        <title>Miniphocaeibacter halophilus sp. nov., an ammonium-tolerant acetate-producing bacterium isolated from a biogas system.</title>
        <authorList>
            <person name="Schnurer A."/>
            <person name="Singh A."/>
            <person name="Bi S."/>
            <person name="Qiao W."/>
            <person name="Westerholm M."/>
        </authorList>
    </citation>
    <scope>NUCLEOTIDE SEQUENCE [LARGE SCALE GENOMIC DNA]</scope>
    <source>
        <strain evidence="1 2">AMB_01</strain>
    </source>
</reference>
<keyword evidence="2" id="KW-1185">Reference proteome</keyword>
<dbReference type="EMBL" id="CP066744">
    <property type="protein sequence ID" value="QQK07949.1"/>
    <property type="molecule type" value="Genomic_DNA"/>
</dbReference>
<organism evidence="1 2">
    <name type="scientific">Miniphocaeibacter halophilus</name>
    <dbReference type="NCBI Taxonomy" id="2931922"/>
    <lineage>
        <taxon>Bacteria</taxon>
        <taxon>Bacillati</taxon>
        <taxon>Bacillota</taxon>
        <taxon>Tissierellia</taxon>
        <taxon>Tissierellales</taxon>
        <taxon>Peptoniphilaceae</taxon>
        <taxon>Miniphocaeibacter</taxon>
    </lineage>
</organism>
<dbReference type="Proteomes" id="UP000595814">
    <property type="component" value="Chromosome"/>
</dbReference>
<name>A0AC61MT04_9FIRM</name>
<evidence type="ECO:0000313" key="2">
    <source>
        <dbReference type="Proteomes" id="UP000595814"/>
    </source>
</evidence>
<accession>A0AC61MT04</accession>
<proteinExistence type="predicted"/>
<sequence length="105" mass="12762">MIFQYGNQVLDFCVLAILEHQDSYGYEITQRILETIEISESTMYPVLRRLKKYNHLETYDVPYQGRNRRYYKITDSGKELLELYKSDWEIYKDKIDYIVKGEEDE</sequence>
<evidence type="ECO:0000313" key="1">
    <source>
        <dbReference type="EMBL" id="QQK07949.1"/>
    </source>
</evidence>